<evidence type="ECO:0000256" key="10">
    <source>
        <dbReference type="PIRNR" id="PIRNR017250"/>
    </source>
</evidence>
<dbReference type="RefSeq" id="XP_025072943.1">
    <property type="nucleotide sequence ID" value="XM_025217158.1"/>
</dbReference>
<sequence>MDTDIIYLIFSYSNKVFIWNADDWLKLRQDHRIIGELIGSMSKSIGRGIRGLPLLLLPEEVTLLLEKKIACLVECTALNISPDESLRQRFQEYREKLFQEQADSFKDNRKKQIISIMDKIVEGKKRKILGLPTCKKKMKKPLDKNIQEALDNIEINTEKLLEEELAKVPELTRNDMLIQVHTAYPWSNKDNIKSVEWKYPLTPEQRLKYKVFKDLWERQYYITSGENYGTDFVVYPGDPMMFHSQFMIQCVCRDEEIPILDIVAKCRLSCHVRKTLVFATYHEEDDTVKYQSFQWADWNASKNS</sequence>
<keyword evidence="15 16" id="KW-0540">Nuclease</keyword>
<dbReference type="Pfam" id="PF01974">
    <property type="entry name" value="tRNA_int_endo"/>
    <property type="match status" value="1"/>
</dbReference>
<evidence type="ECO:0000256" key="2">
    <source>
        <dbReference type="ARBA" id="ARBA00008078"/>
    </source>
</evidence>
<evidence type="ECO:0000313" key="14">
    <source>
        <dbReference type="Proteomes" id="UP000504615"/>
    </source>
</evidence>
<dbReference type="PANTHER" id="PTHR13070">
    <property type="entry name" value="TRNA-SPLICING ENDONUCLEASE SUBUNIT SEN34-RELATED"/>
    <property type="match status" value="1"/>
</dbReference>
<dbReference type="EC" id="4.6.1.16" evidence="3 10"/>
<dbReference type="Pfam" id="PF26577">
    <property type="entry name" value="TSEN34_N"/>
    <property type="match status" value="1"/>
</dbReference>
<dbReference type="GO" id="GO:0000214">
    <property type="term" value="C:tRNA-intron endonuclease complex"/>
    <property type="evidence" value="ECO:0007669"/>
    <property type="project" value="UniProtKB-UniRule"/>
</dbReference>
<evidence type="ECO:0000256" key="7">
    <source>
        <dbReference type="ARBA" id="ARBA00023242"/>
    </source>
</evidence>
<evidence type="ECO:0000256" key="1">
    <source>
        <dbReference type="ARBA" id="ARBA00004604"/>
    </source>
</evidence>
<dbReference type="CTD" id="79042"/>
<evidence type="ECO:0000259" key="12">
    <source>
        <dbReference type="Pfam" id="PF01974"/>
    </source>
</evidence>
<protein>
    <recommendedName>
        <fullName evidence="9 10">tRNA-splicing endonuclease subunit Sen34</fullName>
        <ecNumber evidence="3 10">4.6.1.16</ecNumber>
    </recommendedName>
</protein>
<evidence type="ECO:0000313" key="15">
    <source>
        <dbReference type="RefSeq" id="XP_011630032.1"/>
    </source>
</evidence>
<evidence type="ECO:0000256" key="5">
    <source>
        <dbReference type="ARBA" id="ARBA00022694"/>
    </source>
</evidence>
<accession>A0A6I9VTL9</accession>
<keyword evidence="5 10" id="KW-0819">tRNA processing</keyword>
<feature type="active site" evidence="11">
    <location>
        <position position="243"/>
    </location>
</feature>
<evidence type="ECO:0000256" key="11">
    <source>
        <dbReference type="PIRSR" id="PIRSR017250-50"/>
    </source>
</evidence>
<name>A0A6I9VTL9_9HYME</name>
<dbReference type="OrthoDB" id="48041at2759"/>
<comment type="similarity">
    <text evidence="2 10">Belongs to the tRNA-intron endonuclease family.</text>
</comment>
<dbReference type="RefSeq" id="XP_011630032.1">
    <property type="nucleotide sequence ID" value="XM_011631730.2"/>
</dbReference>
<feature type="domain" description="TSEN34 N-terminal" evidence="13">
    <location>
        <begin position="9"/>
        <end position="74"/>
    </location>
</feature>
<evidence type="ECO:0000313" key="16">
    <source>
        <dbReference type="RefSeq" id="XP_011630033.1"/>
    </source>
</evidence>
<feature type="active site" evidence="11">
    <location>
        <position position="274"/>
    </location>
</feature>
<dbReference type="PANTHER" id="PTHR13070:SF0">
    <property type="entry name" value="TRNA-SPLICING ENDONUCLEASE SUBUNIT SEN34"/>
    <property type="match status" value="1"/>
</dbReference>
<keyword evidence="7" id="KW-0539">Nucleus</keyword>
<evidence type="ECO:0000313" key="17">
    <source>
        <dbReference type="RefSeq" id="XP_025072943.1"/>
    </source>
</evidence>
<dbReference type="RefSeq" id="XP_011630033.1">
    <property type="nucleotide sequence ID" value="XM_011631731.2"/>
</dbReference>
<dbReference type="InterPro" id="IPR011856">
    <property type="entry name" value="tRNA_endonuc-like_dom_sf"/>
</dbReference>
<dbReference type="Gene3D" id="3.40.1350.10">
    <property type="match status" value="1"/>
</dbReference>
<dbReference type="GO" id="GO:0000379">
    <property type="term" value="P:tRNA-type intron splice site recognition and cleavage"/>
    <property type="evidence" value="ECO:0007669"/>
    <property type="project" value="UniProtKB-UniRule"/>
</dbReference>
<dbReference type="KEGG" id="pbar:105422375"/>
<dbReference type="GO" id="GO:0005730">
    <property type="term" value="C:nucleolus"/>
    <property type="evidence" value="ECO:0007669"/>
    <property type="project" value="UniProtKB-SubCell"/>
</dbReference>
<dbReference type="AlphaFoldDB" id="A0A6I9VTL9"/>
<gene>
    <name evidence="15 16 17" type="primary">LOC105422375</name>
</gene>
<keyword evidence="4" id="KW-0507">mRNA processing</keyword>
<evidence type="ECO:0000259" key="13">
    <source>
        <dbReference type="Pfam" id="PF26577"/>
    </source>
</evidence>
<dbReference type="InterPro" id="IPR036167">
    <property type="entry name" value="tRNA_intron_Endo_cat-like_sf"/>
</dbReference>
<keyword evidence="15 16" id="KW-0378">Hydrolase</keyword>
<proteinExistence type="inferred from homology"/>
<feature type="domain" description="tRNA intron endonuclease catalytic" evidence="12">
    <location>
        <begin position="207"/>
        <end position="288"/>
    </location>
</feature>
<evidence type="ECO:0000256" key="6">
    <source>
        <dbReference type="ARBA" id="ARBA00023239"/>
    </source>
</evidence>
<dbReference type="FunFam" id="3.40.1350.10:FF:000002">
    <property type="entry name" value="tRNA-splicing endonuclease subunit Sen34"/>
    <property type="match status" value="1"/>
</dbReference>
<comment type="subcellular location">
    <subcellularLocation>
        <location evidence="1">Nucleus</location>
        <location evidence="1">Nucleolus</location>
    </subcellularLocation>
</comment>
<dbReference type="GO" id="GO:0000213">
    <property type="term" value="F:tRNA-intron lyase activity"/>
    <property type="evidence" value="ECO:0007669"/>
    <property type="project" value="UniProtKB-UniRule"/>
</dbReference>
<dbReference type="Proteomes" id="UP000504615">
    <property type="component" value="Unplaced"/>
</dbReference>
<dbReference type="InterPro" id="IPR016690">
    <property type="entry name" value="TSEN34"/>
</dbReference>
<keyword evidence="14" id="KW-1185">Reference proteome</keyword>
<dbReference type="SUPFAM" id="SSF53032">
    <property type="entry name" value="tRNA-intron endonuclease catalytic domain-like"/>
    <property type="match status" value="1"/>
</dbReference>
<evidence type="ECO:0000256" key="4">
    <source>
        <dbReference type="ARBA" id="ARBA00022664"/>
    </source>
</evidence>
<evidence type="ECO:0000256" key="3">
    <source>
        <dbReference type="ARBA" id="ARBA00012573"/>
    </source>
</evidence>
<dbReference type="GO" id="GO:0003676">
    <property type="term" value="F:nucleic acid binding"/>
    <property type="evidence" value="ECO:0007669"/>
    <property type="project" value="InterPro"/>
</dbReference>
<evidence type="ECO:0000256" key="9">
    <source>
        <dbReference type="ARBA" id="ARBA00070870"/>
    </source>
</evidence>
<dbReference type="CDD" id="cd22363">
    <property type="entry name" value="tRNA-intron_lyase_C"/>
    <property type="match status" value="1"/>
</dbReference>
<evidence type="ECO:0000256" key="8">
    <source>
        <dbReference type="ARBA" id="ARBA00064779"/>
    </source>
</evidence>
<dbReference type="InterPro" id="IPR006677">
    <property type="entry name" value="tRNA_intron_Endonuc_cat-like"/>
</dbReference>
<organism evidence="14 15">
    <name type="scientific">Pogonomyrmex barbatus</name>
    <name type="common">red harvester ant</name>
    <dbReference type="NCBI Taxonomy" id="144034"/>
    <lineage>
        <taxon>Eukaryota</taxon>
        <taxon>Metazoa</taxon>
        <taxon>Ecdysozoa</taxon>
        <taxon>Arthropoda</taxon>
        <taxon>Hexapoda</taxon>
        <taxon>Insecta</taxon>
        <taxon>Pterygota</taxon>
        <taxon>Neoptera</taxon>
        <taxon>Endopterygota</taxon>
        <taxon>Hymenoptera</taxon>
        <taxon>Apocrita</taxon>
        <taxon>Aculeata</taxon>
        <taxon>Formicoidea</taxon>
        <taxon>Formicidae</taxon>
        <taxon>Myrmicinae</taxon>
        <taxon>Pogonomyrmex</taxon>
    </lineage>
</organism>
<keyword evidence="15 16" id="KW-0255">Endonuclease</keyword>
<reference evidence="15 16" key="1">
    <citation type="submission" date="2025-04" db="UniProtKB">
        <authorList>
            <consortium name="RefSeq"/>
        </authorList>
    </citation>
    <scope>IDENTIFICATION</scope>
</reference>
<comment type="function">
    <text evidence="10">Constitutes one of the two catalytic subunit of the tRNA-splicing endonuclease complex, a complex responsible for identification and cleavage of the splice sites in pre-tRNA. It cleaves pre-tRNA at the 5'- and 3'-splice sites to release the intron. The products are an intron and two tRNA half-molecules bearing 2',3'-cyclic phosphate and 5'-OH termini. There are no conserved sequences at the splice sites, but the intron is invariably located at the same site in the gene, placing the splice sites an invariant distance from the constant structural features of the tRNA body.</text>
</comment>
<dbReference type="InterPro" id="IPR059049">
    <property type="entry name" value="TSEN34_N"/>
</dbReference>
<comment type="subunit">
    <text evidence="8">tRNA splicing endonuclease is a heterotetramer composed of TSEN2, TSEN15, TSEN34/LENG5 and TSEN54. tRNA splicing endonuclease complex also contains proteins of the pre-mRNA 3'-end processing machinery such as CLP1, CPSF1, CPSF4 and CSTF2.</text>
</comment>
<feature type="active site" evidence="11">
    <location>
        <position position="235"/>
    </location>
</feature>
<dbReference type="PIRSF" id="PIRSF017250">
    <property type="entry name" value="tRNA_splic_SEN34"/>
    <property type="match status" value="1"/>
</dbReference>
<keyword evidence="6 10" id="KW-0456">Lyase</keyword>
<dbReference type="GeneID" id="105422375"/>
<dbReference type="GO" id="GO:0006397">
    <property type="term" value="P:mRNA processing"/>
    <property type="evidence" value="ECO:0007669"/>
    <property type="project" value="UniProtKB-KW"/>
</dbReference>